<evidence type="ECO:0008006" key="2">
    <source>
        <dbReference type="Google" id="ProtNLM"/>
    </source>
</evidence>
<reference evidence="1" key="1">
    <citation type="submission" date="2018-05" db="EMBL/GenBank/DDBJ databases">
        <authorList>
            <person name="Lanie J.A."/>
            <person name="Ng W.-L."/>
            <person name="Kazmierczak K.M."/>
            <person name="Andrzejewski T.M."/>
            <person name="Davidsen T.M."/>
            <person name="Wayne K.J."/>
            <person name="Tettelin H."/>
            <person name="Glass J.I."/>
            <person name="Rusch D."/>
            <person name="Podicherti R."/>
            <person name="Tsui H.-C.T."/>
            <person name="Winkler M.E."/>
        </authorList>
    </citation>
    <scope>NUCLEOTIDE SEQUENCE</scope>
</reference>
<feature type="non-terminal residue" evidence="1">
    <location>
        <position position="417"/>
    </location>
</feature>
<dbReference type="EMBL" id="UINC01081145">
    <property type="protein sequence ID" value="SVC24717.1"/>
    <property type="molecule type" value="Genomic_DNA"/>
</dbReference>
<feature type="non-terminal residue" evidence="1">
    <location>
        <position position="1"/>
    </location>
</feature>
<sequence length="417" mass="44645">QYSNSAIAALQLNQPLNLSGVAANSILRTVLEWDLEGSGWDNFCVELSTNNNTWTDISSSSSSTTTACRSRVGAIPGNGYTVGNTTYGDETNGFIILDLAIPTAFHNQSTVYLRYRVDTDSSVQYGGTNDNLEGLTLDSISVLDGSGNVIVSDNLNSQSTASHYSITNGANDWQFLSIGAGALSNSDGFENSAAGAPGGFPAGWGATGDWDFGPISSTATRGPSLFPTAPFGFGVNLAGIYSGGNWDHLYSPQYTIPSGASARLTFSHWICSESSYDGGAVFISTDNQTWTHFDPGNNWYDVVGLPFNPNANLANLGVFDGRNAIPPNGFNCQGPHGLWNTKTGDLTAYSGQNVWFRFSFESDSIVNYDGWYLDDIGLEVDYFLDEGYWVSDILQMDALGLGMIDIDGTIPDNTWAS</sequence>
<protein>
    <recommendedName>
        <fullName evidence="2">Peptidase M6-like domain-containing protein</fullName>
    </recommendedName>
</protein>
<accession>A0A382KP69</accession>
<organism evidence="1">
    <name type="scientific">marine metagenome</name>
    <dbReference type="NCBI Taxonomy" id="408172"/>
    <lineage>
        <taxon>unclassified sequences</taxon>
        <taxon>metagenomes</taxon>
        <taxon>ecological metagenomes</taxon>
    </lineage>
</organism>
<name>A0A382KP69_9ZZZZ</name>
<gene>
    <name evidence="1" type="ORF">METZ01_LOCUS277571</name>
</gene>
<evidence type="ECO:0000313" key="1">
    <source>
        <dbReference type="EMBL" id="SVC24717.1"/>
    </source>
</evidence>
<dbReference type="Pfam" id="PF20773">
    <property type="entry name" value="InhA-like_MAM"/>
    <property type="match status" value="1"/>
</dbReference>
<dbReference type="AlphaFoldDB" id="A0A382KP69"/>
<proteinExistence type="predicted"/>